<comment type="caution">
    <text evidence="1">The sequence shown here is derived from an EMBL/GenBank/DDBJ whole genome shotgun (WGS) entry which is preliminary data.</text>
</comment>
<evidence type="ECO:0008006" key="3">
    <source>
        <dbReference type="Google" id="ProtNLM"/>
    </source>
</evidence>
<keyword evidence="2" id="KW-1185">Reference proteome</keyword>
<dbReference type="Proteomes" id="UP001597362">
    <property type="component" value="Unassembled WGS sequence"/>
</dbReference>
<organism evidence="1 2">
    <name type="scientific">Paenibacillus yanchengensis</name>
    <dbReference type="NCBI Taxonomy" id="2035833"/>
    <lineage>
        <taxon>Bacteria</taxon>
        <taxon>Bacillati</taxon>
        <taxon>Bacillota</taxon>
        <taxon>Bacilli</taxon>
        <taxon>Bacillales</taxon>
        <taxon>Paenibacillaceae</taxon>
        <taxon>Paenibacillus</taxon>
    </lineage>
</organism>
<dbReference type="SUPFAM" id="SSF48208">
    <property type="entry name" value="Six-hairpin glycosidases"/>
    <property type="match status" value="1"/>
</dbReference>
<evidence type="ECO:0000313" key="1">
    <source>
        <dbReference type="EMBL" id="MFD2116616.1"/>
    </source>
</evidence>
<evidence type="ECO:0000313" key="2">
    <source>
        <dbReference type="Proteomes" id="UP001597362"/>
    </source>
</evidence>
<reference evidence="2" key="1">
    <citation type="journal article" date="2019" name="Int. J. Syst. Evol. Microbiol.">
        <title>The Global Catalogue of Microorganisms (GCM) 10K type strain sequencing project: providing services to taxonomists for standard genome sequencing and annotation.</title>
        <authorList>
            <consortium name="The Broad Institute Genomics Platform"/>
            <consortium name="The Broad Institute Genome Sequencing Center for Infectious Disease"/>
            <person name="Wu L."/>
            <person name="Ma J."/>
        </authorList>
    </citation>
    <scope>NUCLEOTIDE SEQUENCE [LARGE SCALE GENOMIC DNA]</scope>
    <source>
        <strain evidence="2">GH52</strain>
    </source>
</reference>
<protein>
    <recommendedName>
        <fullName evidence="3">Cellulase Ig-like domain-containing protein</fullName>
    </recommendedName>
</protein>
<proteinExistence type="predicted"/>
<name>A0ABW4YLQ5_9BACL</name>
<dbReference type="EMBL" id="JBHUHO010000031">
    <property type="protein sequence ID" value="MFD2116616.1"/>
    <property type="molecule type" value="Genomic_DNA"/>
</dbReference>
<dbReference type="Gene3D" id="1.50.10.10">
    <property type="match status" value="1"/>
</dbReference>
<dbReference type="RefSeq" id="WP_377772986.1">
    <property type="nucleotide sequence ID" value="NZ_JBHUHO010000031.1"/>
</dbReference>
<dbReference type="InterPro" id="IPR008928">
    <property type="entry name" value="6-hairpin_glycosidase_sf"/>
</dbReference>
<gene>
    <name evidence="1" type="ORF">ACFSJH_12865</name>
</gene>
<accession>A0ABW4YLQ5</accession>
<sequence length="632" mass="71203">MWQWQGEKLFYDNELIGTACSNVQQDIAYRDEIKSIEDGVFQITRTLMNKEATAISLTQCQFTFTAVYQAEETIIPAVMYNGNNWGEGAEPKGYEVNGEPYRFAYHRVAIAGATYSASKEWAVALFGGHQTTAFACALQPTDEATLHHLYWPLQEGPKVYSARGMYSEEYKEKVELAPNETVVLTAYLVVTRRSDSKQPGYAKLLDIAWRLDQEQQEARNSPRVAYHQPEALWNYGVTYARESLWAEDGIFKGFSIGMIEQAGELKQRPTWKYKIGWTGQNIALGCALLYDYIRNGNQSSLEKGLLALDSWAEHARLPNGLIRCHFDYLLADHPTDIEIQDACHLGAAATHFFEAAQLVEQCKVEKPLYRQTALAICDFIVQSQAKSGQLAKAWYNDGTVADPEGTIGAALVEPLTIAYIETKEEQYLLAAKRAYDFYYNEFLLTGYTTAGALDSSCIDKEAAIPLLKAGIALYKLTNEASYLQAAETASWYLASWQWHYSTKFPTGSPLAELQYDTHGGTSVSTLHHHMDSYALDFVTEWIELSELTGNKQWAERAQAAWVNATVGISDGDLIVNNSPKRPYGSQDEGFYHTNWCFSSEKERSFSVSGWLVAWPTAFRLNVLRKNSKWDKL</sequence>
<dbReference type="InterPro" id="IPR012341">
    <property type="entry name" value="6hp_glycosidase-like_sf"/>
</dbReference>